<reference evidence="9" key="1">
    <citation type="submission" date="2021-01" db="EMBL/GenBank/DDBJ databases">
        <title>Fulvivirga kasyanovii gen. nov., sp nov., a novel member of the phylum Bacteroidetes isolated from seawater in a mussel farm.</title>
        <authorList>
            <person name="Zhao L.-H."/>
            <person name="Wang Z.-J."/>
        </authorList>
    </citation>
    <scope>NUCLEOTIDE SEQUENCE</scope>
    <source>
        <strain evidence="9">2943</strain>
    </source>
</reference>
<dbReference type="NCBIfam" id="TIGR04057">
    <property type="entry name" value="SusC_RagA_signa"/>
    <property type="match status" value="1"/>
</dbReference>
<dbReference type="InterPro" id="IPR012910">
    <property type="entry name" value="Plug_dom"/>
</dbReference>
<dbReference type="Gene3D" id="2.60.40.1120">
    <property type="entry name" value="Carboxypeptidase-like, regulatory domain"/>
    <property type="match status" value="1"/>
</dbReference>
<evidence type="ECO:0000256" key="5">
    <source>
        <dbReference type="ARBA" id="ARBA00023136"/>
    </source>
</evidence>
<dbReference type="Pfam" id="PF13715">
    <property type="entry name" value="CarbopepD_reg_2"/>
    <property type="match status" value="1"/>
</dbReference>
<evidence type="ECO:0000256" key="1">
    <source>
        <dbReference type="ARBA" id="ARBA00004571"/>
    </source>
</evidence>
<dbReference type="InterPro" id="IPR036942">
    <property type="entry name" value="Beta-barrel_TonB_sf"/>
</dbReference>
<name>A0A937K2I3_9BACT</name>
<dbReference type="InterPro" id="IPR023997">
    <property type="entry name" value="TonB-dep_OMP_SusC/RagA_CS"/>
</dbReference>
<dbReference type="PROSITE" id="PS52016">
    <property type="entry name" value="TONB_DEPENDENT_REC_3"/>
    <property type="match status" value="1"/>
</dbReference>
<dbReference type="SUPFAM" id="SSF56935">
    <property type="entry name" value="Porins"/>
    <property type="match status" value="1"/>
</dbReference>
<keyword evidence="6 7" id="KW-0998">Cell outer membrane</keyword>
<accession>A0A937K2I3</accession>
<comment type="subcellular location">
    <subcellularLocation>
        <location evidence="1 7">Cell outer membrane</location>
        <topology evidence="1 7">Multi-pass membrane protein</topology>
    </subcellularLocation>
</comment>
<keyword evidence="5 7" id="KW-0472">Membrane</keyword>
<sequence>MYTVIVLAQDNSITISQNGGKTVSEIFELIETQTNYQLIYSDESITNAPTIYLEEGRIEINQLLKKVLPPMGCDYKITSEDTIIITKVYTRGYRVSGTINDVNGNAIPGAHIVEEGTFNGVVSDNGGKYDITVSDKMAPLIISYIGYSTQDVDINNRSIIDVTLLPEYSELDEVIVTALVVERKRKELGYSFQDVGGDELRDNPTSNMIQSLYGKIAGLDITQTASGLGASSRVVIRGNNSIIGNNQPLYVIDGIVIDNAGISGLTDGKSDKYAGGLDHGDVLSSLNPYDIDKISVLKGGAASALYGERGANGVIIITTKKGKNNSLSIDYSGTFTIDKAKVGYEEYQREYGSGERGQLPDYNDLTAISYGTVNAWGPKFGEDRMIRIFDRSFKPYQNNDKHIEDFFKTGSSYHNNLSLYGGADDITYRVSYGHLKRQGVIPTSSLERHSFTISTGIQKSKMSVDWNLFFVPETSDNRPALADDPNNLGFSLSSLAPNIDQAWLRNYRNGEGKYHEWNPNSSLLNPYFVIAENTNHSSKNSILGNLHVNYHLNNWLRADLNVGLDRYNHEVSDFMGAGSNLAGNREGSLTYQSASYQEYNVQGVLFAEIEYDKLSVSAALGGNYRSSNRVDEGYVASGMIDKDVKNLSNYLKKVLGPKTDQEIMVRSLFSYWRVNYDGIFFLDFTARNDWNSTLATPLVSYSGYRNDYSFFYPSISGSFIFSEVLNVSSSLLSFGKLRASMARTGKAPEFPYTTSIYYTVGAEPLHDNPLGFINDDRLPNERLSPEISNTFEIGADLSLLDNQITVDFSFYRTITKNQLTVLSISQTSGFYSAWQNIGKVKNSGIEAVISAKIMNKPSGFTWNLALNAAKNNNEVVHLNDNTDMQVISMARWGGAQVVAQVGQSTTEIMGRQLLRSPEGKVIVGENGLPKLNGTYKSFGKATPDWILGVINNFSYKRFTLEADIDMKFGGHVYSMTNANAAAAGLLNITKEGRSEYNDWVQKKLNEGLTPEQIDSFLPEAGYVVDGVKELVDANGNVIYRKNTQPVNPQDYWQLFAGDNTTVTPEPFIYNASFAKLRSLTLSFDLPRSLLQKSRFNIERIKVSLIGRNLWTIYSQLPNIDPESTYSNGNGQGLEYGSLPYSKSYGFNIQMTF</sequence>
<dbReference type="InterPro" id="IPR008969">
    <property type="entry name" value="CarboxyPept-like_regulatory"/>
</dbReference>
<dbReference type="Gene3D" id="2.40.170.20">
    <property type="entry name" value="TonB-dependent receptor, beta-barrel domain"/>
    <property type="match status" value="1"/>
</dbReference>
<gene>
    <name evidence="9" type="ORF">JL102_19795</name>
</gene>
<dbReference type="RefSeq" id="WP_202246197.1">
    <property type="nucleotide sequence ID" value="NZ_JAESIY010000012.1"/>
</dbReference>
<feature type="domain" description="TonB-dependent receptor plug" evidence="8">
    <location>
        <begin position="186"/>
        <end position="314"/>
    </location>
</feature>
<organism evidence="9 10">
    <name type="scientific">Fulvivirga sediminis</name>
    <dbReference type="NCBI Taxonomy" id="2803949"/>
    <lineage>
        <taxon>Bacteria</taxon>
        <taxon>Pseudomonadati</taxon>
        <taxon>Bacteroidota</taxon>
        <taxon>Cytophagia</taxon>
        <taxon>Cytophagales</taxon>
        <taxon>Fulvivirgaceae</taxon>
        <taxon>Fulvivirga</taxon>
    </lineage>
</organism>
<dbReference type="AlphaFoldDB" id="A0A937K2I3"/>
<dbReference type="InterPro" id="IPR023996">
    <property type="entry name" value="TonB-dep_OMP_SusC/RagA"/>
</dbReference>
<dbReference type="Gene3D" id="2.170.130.10">
    <property type="entry name" value="TonB-dependent receptor, plug domain"/>
    <property type="match status" value="1"/>
</dbReference>
<keyword evidence="10" id="KW-1185">Reference proteome</keyword>
<dbReference type="EMBL" id="JAESIY010000012">
    <property type="protein sequence ID" value="MBL3658405.1"/>
    <property type="molecule type" value="Genomic_DNA"/>
</dbReference>
<proteinExistence type="inferred from homology"/>
<dbReference type="SUPFAM" id="SSF49464">
    <property type="entry name" value="Carboxypeptidase regulatory domain-like"/>
    <property type="match status" value="1"/>
</dbReference>
<keyword evidence="3 7" id="KW-1134">Transmembrane beta strand</keyword>
<evidence type="ECO:0000259" key="8">
    <source>
        <dbReference type="Pfam" id="PF07715"/>
    </source>
</evidence>
<evidence type="ECO:0000313" key="9">
    <source>
        <dbReference type="EMBL" id="MBL3658405.1"/>
    </source>
</evidence>
<dbReference type="InterPro" id="IPR039426">
    <property type="entry name" value="TonB-dep_rcpt-like"/>
</dbReference>
<dbReference type="NCBIfam" id="TIGR04056">
    <property type="entry name" value="OMP_RagA_SusC"/>
    <property type="match status" value="1"/>
</dbReference>
<evidence type="ECO:0000256" key="4">
    <source>
        <dbReference type="ARBA" id="ARBA00022692"/>
    </source>
</evidence>
<dbReference type="InterPro" id="IPR037066">
    <property type="entry name" value="Plug_dom_sf"/>
</dbReference>
<protein>
    <submittedName>
        <fullName evidence="9">SusC/RagA family TonB-linked outer membrane protein</fullName>
    </submittedName>
</protein>
<dbReference type="Pfam" id="PF07715">
    <property type="entry name" value="Plug"/>
    <property type="match status" value="1"/>
</dbReference>
<keyword evidence="4 7" id="KW-0812">Transmembrane</keyword>
<comment type="similarity">
    <text evidence="7">Belongs to the TonB-dependent receptor family.</text>
</comment>
<evidence type="ECO:0000313" key="10">
    <source>
        <dbReference type="Proteomes" id="UP000659388"/>
    </source>
</evidence>
<keyword evidence="2 7" id="KW-0813">Transport</keyword>
<dbReference type="Proteomes" id="UP000659388">
    <property type="component" value="Unassembled WGS sequence"/>
</dbReference>
<evidence type="ECO:0000256" key="3">
    <source>
        <dbReference type="ARBA" id="ARBA00022452"/>
    </source>
</evidence>
<dbReference type="GO" id="GO:0009279">
    <property type="term" value="C:cell outer membrane"/>
    <property type="evidence" value="ECO:0007669"/>
    <property type="project" value="UniProtKB-SubCell"/>
</dbReference>
<comment type="caution">
    <text evidence="9">The sequence shown here is derived from an EMBL/GenBank/DDBJ whole genome shotgun (WGS) entry which is preliminary data.</text>
</comment>
<evidence type="ECO:0000256" key="6">
    <source>
        <dbReference type="ARBA" id="ARBA00023237"/>
    </source>
</evidence>
<evidence type="ECO:0000256" key="2">
    <source>
        <dbReference type="ARBA" id="ARBA00022448"/>
    </source>
</evidence>
<evidence type="ECO:0000256" key="7">
    <source>
        <dbReference type="PROSITE-ProRule" id="PRU01360"/>
    </source>
</evidence>